<gene>
    <name evidence="2" type="ORF">BJ875DRAFT_412980</name>
</gene>
<dbReference type="EMBL" id="MU252013">
    <property type="protein sequence ID" value="KAG9228228.1"/>
    <property type="molecule type" value="Genomic_DNA"/>
</dbReference>
<feature type="compositionally biased region" description="Basic and acidic residues" evidence="1">
    <location>
        <begin position="99"/>
        <end position="116"/>
    </location>
</feature>
<keyword evidence="3" id="KW-1185">Reference proteome</keyword>
<sequence length="116" mass="12894">MPHGISKKALEKFVTAVPWDKVVKKAEHAEKGTRIWPTNRSKDADLNFRIDKGANLGNGTSEVILQANRDAKDKSVKKAAQKDSHQIVAKAITNAQNDAKGDSAREQIEEDFENRK</sequence>
<name>A0A9P7Y822_9HELO</name>
<comment type="caution">
    <text evidence="2">The sequence shown here is derived from an EMBL/GenBank/DDBJ whole genome shotgun (WGS) entry which is preliminary data.</text>
</comment>
<feature type="region of interest" description="Disordered" evidence="1">
    <location>
        <begin position="93"/>
        <end position="116"/>
    </location>
</feature>
<dbReference type="AlphaFoldDB" id="A0A9P7Y822"/>
<reference evidence="2" key="1">
    <citation type="journal article" date="2021" name="IMA Fungus">
        <title>Genomic characterization of three marine fungi, including Emericellopsis atlantica sp. nov. with signatures of a generalist lifestyle and marine biomass degradation.</title>
        <authorList>
            <person name="Hagestad O.C."/>
            <person name="Hou L."/>
            <person name="Andersen J.H."/>
            <person name="Hansen E.H."/>
            <person name="Altermark B."/>
            <person name="Li C."/>
            <person name="Kuhnert E."/>
            <person name="Cox R.J."/>
            <person name="Crous P.W."/>
            <person name="Spatafora J.W."/>
            <person name="Lail K."/>
            <person name="Amirebrahimi M."/>
            <person name="Lipzen A."/>
            <person name="Pangilinan J."/>
            <person name="Andreopoulos W."/>
            <person name="Hayes R.D."/>
            <person name="Ng V."/>
            <person name="Grigoriev I.V."/>
            <person name="Jackson S.A."/>
            <person name="Sutton T.D.S."/>
            <person name="Dobson A.D.W."/>
            <person name="Rama T."/>
        </authorList>
    </citation>
    <scope>NUCLEOTIDE SEQUENCE</scope>
    <source>
        <strain evidence="2">TRa018bII</strain>
    </source>
</reference>
<organism evidence="2 3">
    <name type="scientific">Amylocarpus encephaloides</name>
    <dbReference type="NCBI Taxonomy" id="45428"/>
    <lineage>
        <taxon>Eukaryota</taxon>
        <taxon>Fungi</taxon>
        <taxon>Dikarya</taxon>
        <taxon>Ascomycota</taxon>
        <taxon>Pezizomycotina</taxon>
        <taxon>Leotiomycetes</taxon>
        <taxon>Helotiales</taxon>
        <taxon>Helotiales incertae sedis</taxon>
        <taxon>Amylocarpus</taxon>
    </lineage>
</organism>
<protein>
    <submittedName>
        <fullName evidence="2">Uncharacterized protein</fullName>
    </submittedName>
</protein>
<accession>A0A9P7Y822</accession>
<evidence type="ECO:0000256" key="1">
    <source>
        <dbReference type="SAM" id="MobiDB-lite"/>
    </source>
</evidence>
<dbReference type="Proteomes" id="UP000824998">
    <property type="component" value="Unassembled WGS sequence"/>
</dbReference>
<dbReference type="OrthoDB" id="3551529at2759"/>
<proteinExistence type="predicted"/>
<evidence type="ECO:0000313" key="3">
    <source>
        <dbReference type="Proteomes" id="UP000824998"/>
    </source>
</evidence>
<evidence type="ECO:0000313" key="2">
    <source>
        <dbReference type="EMBL" id="KAG9228228.1"/>
    </source>
</evidence>